<dbReference type="Pfam" id="PF20215">
    <property type="entry name" value="DUF6575"/>
    <property type="match status" value="1"/>
</dbReference>
<dbReference type="AlphaFoldDB" id="A0A1Z4V813"/>
<feature type="domain" description="DUF6575" evidence="1">
    <location>
        <begin position="1"/>
        <end position="121"/>
    </location>
</feature>
<dbReference type="InterPro" id="IPR046482">
    <property type="entry name" value="DUF6575"/>
</dbReference>
<accession>A0A1Z4V813</accession>
<organism evidence="2 3">
    <name type="scientific">Dolichospermum compactum NIES-806</name>
    <dbReference type="NCBI Taxonomy" id="1973481"/>
    <lineage>
        <taxon>Bacteria</taxon>
        <taxon>Bacillati</taxon>
        <taxon>Cyanobacteriota</taxon>
        <taxon>Cyanophyceae</taxon>
        <taxon>Nostocales</taxon>
        <taxon>Aphanizomenonaceae</taxon>
        <taxon>Dolichospermum</taxon>
        <taxon>Dolichospermum compactum</taxon>
    </lineage>
</organism>
<name>A0A1Z4V813_9CYAN</name>
<proteinExistence type="predicted"/>
<protein>
    <recommendedName>
        <fullName evidence="1">DUF6575 domain-containing protein</fullName>
    </recommendedName>
</protein>
<dbReference type="OrthoDB" id="507999at2"/>
<sequence>MKLLPQYPPLVNLEIIEIYEYYDFPCLFSCQNASGQIFFAVWIDETPDHKTWLYSPMSKGRLKNIRSGNIDLYDAFRKSEDGFIYQAIIPENDNWDVVEIIFCENLSDECLPVSGETIDFSDAAFPLENKEKIKI</sequence>
<keyword evidence="3" id="KW-1185">Reference proteome</keyword>
<gene>
    <name evidence="2" type="ORF">NIES806_39420</name>
</gene>
<dbReference type="Proteomes" id="UP000218702">
    <property type="component" value="Chromosome"/>
</dbReference>
<evidence type="ECO:0000259" key="1">
    <source>
        <dbReference type="Pfam" id="PF20215"/>
    </source>
</evidence>
<dbReference type="EMBL" id="AP018316">
    <property type="protein sequence ID" value="BAZ87711.1"/>
    <property type="molecule type" value="Genomic_DNA"/>
</dbReference>
<evidence type="ECO:0000313" key="2">
    <source>
        <dbReference type="EMBL" id="BAZ87711.1"/>
    </source>
</evidence>
<evidence type="ECO:0000313" key="3">
    <source>
        <dbReference type="Proteomes" id="UP000218702"/>
    </source>
</evidence>
<dbReference type="KEGG" id="dcm:NIES806_39420"/>
<dbReference type="RefSeq" id="WP_027401800.1">
    <property type="nucleotide sequence ID" value="NZ_AP018316.1"/>
</dbReference>
<reference evidence="2 3" key="1">
    <citation type="submission" date="2017-06" db="EMBL/GenBank/DDBJ databases">
        <title>Genome sequencing of cyanobaciteial culture collection at National Institute for Environmental Studies (NIES).</title>
        <authorList>
            <person name="Hirose Y."/>
            <person name="Shimura Y."/>
            <person name="Fujisawa T."/>
            <person name="Nakamura Y."/>
            <person name="Kawachi M."/>
        </authorList>
    </citation>
    <scope>NUCLEOTIDE SEQUENCE [LARGE SCALE GENOMIC DNA]</scope>
    <source>
        <strain evidence="2 3">NIES-806</strain>
    </source>
</reference>